<comment type="catalytic activity">
    <reaction evidence="4 5">
        <text>L-cysteine + L-glutamate + ATP = gamma-L-glutamyl-L-cysteine + ADP + phosphate + H(+)</text>
        <dbReference type="Rhea" id="RHEA:13285"/>
        <dbReference type="ChEBI" id="CHEBI:15378"/>
        <dbReference type="ChEBI" id="CHEBI:29985"/>
        <dbReference type="ChEBI" id="CHEBI:30616"/>
        <dbReference type="ChEBI" id="CHEBI:35235"/>
        <dbReference type="ChEBI" id="CHEBI:43474"/>
        <dbReference type="ChEBI" id="CHEBI:58173"/>
        <dbReference type="ChEBI" id="CHEBI:456216"/>
        <dbReference type="EC" id="6.3.2.2"/>
    </reaction>
</comment>
<dbReference type="GO" id="GO:0042398">
    <property type="term" value="P:modified amino acid biosynthetic process"/>
    <property type="evidence" value="ECO:0007669"/>
    <property type="project" value="InterPro"/>
</dbReference>
<comment type="function">
    <text evidence="5">ATP-dependent carboxylate-amine ligase which exhibits weak glutamate--cysteine ligase activity.</text>
</comment>
<dbReference type="Pfam" id="PF04107">
    <property type="entry name" value="GCS2"/>
    <property type="match status" value="1"/>
</dbReference>
<dbReference type="HAMAP" id="MF_01609">
    <property type="entry name" value="Glu_cys_ligase_2"/>
    <property type="match status" value="1"/>
</dbReference>
<comment type="similarity">
    <text evidence="5">Belongs to the glutamate--cysteine ligase type 2 family. YbdK subfamily.</text>
</comment>
<dbReference type="InterPro" id="IPR050141">
    <property type="entry name" value="GCL_type2/YbdK_subfam"/>
</dbReference>
<dbReference type="SUPFAM" id="SSF55931">
    <property type="entry name" value="Glutamine synthetase/guanido kinase"/>
    <property type="match status" value="1"/>
</dbReference>
<accession>A0A7W9NM40</accession>
<dbReference type="NCBIfam" id="TIGR02050">
    <property type="entry name" value="gshA_cyan_rel"/>
    <property type="match status" value="1"/>
</dbReference>
<comment type="caution">
    <text evidence="6">The sequence shown here is derived from an EMBL/GenBank/DDBJ whole genome shotgun (WGS) entry which is preliminary data.</text>
</comment>
<protein>
    <recommendedName>
        <fullName evidence="5">Putative glutamate--cysteine ligase 2</fullName>
        <ecNumber evidence="5">6.3.2.2</ecNumber>
    </recommendedName>
    <alternativeName>
        <fullName evidence="5">Gamma-glutamylcysteine synthetase 2</fullName>
        <shortName evidence="5">GCS 2</shortName>
        <shortName evidence="5">Gamma-GCS 2</shortName>
    </alternativeName>
</protein>
<evidence type="ECO:0000256" key="3">
    <source>
        <dbReference type="ARBA" id="ARBA00022840"/>
    </source>
</evidence>
<evidence type="ECO:0000256" key="1">
    <source>
        <dbReference type="ARBA" id="ARBA00022598"/>
    </source>
</evidence>
<dbReference type="PANTHER" id="PTHR36510:SF1">
    <property type="entry name" value="GLUTAMATE--CYSTEINE LIGASE 2-RELATED"/>
    <property type="match status" value="1"/>
</dbReference>
<evidence type="ECO:0000313" key="6">
    <source>
        <dbReference type="EMBL" id="MBB5897126.1"/>
    </source>
</evidence>
<keyword evidence="1 5" id="KW-0436">Ligase</keyword>
<dbReference type="RefSeq" id="WP_184869586.1">
    <property type="nucleotide sequence ID" value="NZ_JACHIR010000002.1"/>
</dbReference>
<keyword evidence="2 5" id="KW-0547">Nucleotide-binding</keyword>
<evidence type="ECO:0000256" key="2">
    <source>
        <dbReference type="ARBA" id="ARBA00022741"/>
    </source>
</evidence>
<dbReference type="GO" id="GO:0004357">
    <property type="term" value="F:glutamate-cysteine ligase activity"/>
    <property type="evidence" value="ECO:0007669"/>
    <property type="project" value="UniProtKB-EC"/>
</dbReference>
<evidence type="ECO:0000256" key="4">
    <source>
        <dbReference type="ARBA" id="ARBA00048819"/>
    </source>
</evidence>
<proteinExistence type="inferred from homology"/>
<dbReference type="InterPro" id="IPR011793">
    <property type="entry name" value="YbdK"/>
</dbReference>
<dbReference type="PANTHER" id="PTHR36510">
    <property type="entry name" value="GLUTAMATE--CYSTEINE LIGASE 2-RELATED"/>
    <property type="match status" value="1"/>
</dbReference>
<dbReference type="InterPro" id="IPR014746">
    <property type="entry name" value="Gln_synth/guanido_kin_cat_dom"/>
</dbReference>
<organism evidence="6 7">
    <name type="scientific">Kutzneria kofuensis</name>
    <dbReference type="NCBI Taxonomy" id="103725"/>
    <lineage>
        <taxon>Bacteria</taxon>
        <taxon>Bacillati</taxon>
        <taxon>Actinomycetota</taxon>
        <taxon>Actinomycetes</taxon>
        <taxon>Pseudonocardiales</taxon>
        <taxon>Pseudonocardiaceae</taxon>
        <taxon>Kutzneria</taxon>
    </lineage>
</organism>
<dbReference type="EMBL" id="JACHIR010000002">
    <property type="protein sequence ID" value="MBB5897126.1"/>
    <property type="molecule type" value="Genomic_DNA"/>
</dbReference>
<gene>
    <name evidence="6" type="ORF">BJ998_008385</name>
</gene>
<reference evidence="6 7" key="1">
    <citation type="submission" date="2020-08" db="EMBL/GenBank/DDBJ databases">
        <title>Sequencing the genomes of 1000 actinobacteria strains.</title>
        <authorList>
            <person name="Klenk H.-P."/>
        </authorList>
    </citation>
    <scope>NUCLEOTIDE SEQUENCE [LARGE SCALE GENOMIC DNA]</scope>
    <source>
        <strain evidence="6 7">DSM 43851</strain>
    </source>
</reference>
<dbReference type="Gene3D" id="3.30.590.20">
    <property type="match status" value="1"/>
</dbReference>
<evidence type="ECO:0000256" key="5">
    <source>
        <dbReference type="HAMAP-Rule" id="MF_01609"/>
    </source>
</evidence>
<keyword evidence="7" id="KW-1185">Reference proteome</keyword>
<dbReference type="GO" id="GO:0005524">
    <property type="term" value="F:ATP binding"/>
    <property type="evidence" value="ECO:0007669"/>
    <property type="project" value="UniProtKB-KW"/>
</dbReference>
<evidence type="ECO:0000313" key="7">
    <source>
        <dbReference type="Proteomes" id="UP000585638"/>
    </source>
</evidence>
<dbReference type="InterPro" id="IPR006336">
    <property type="entry name" value="GCS2"/>
</dbReference>
<dbReference type="AlphaFoldDB" id="A0A7W9NM40"/>
<dbReference type="Proteomes" id="UP000585638">
    <property type="component" value="Unassembled WGS sequence"/>
</dbReference>
<keyword evidence="3 5" id="KW-0067">ATP-binding</keyword>
<sequence>MSTVGVEEEFLLIDRSGTTTPRAAEVLARCAGPLPAGMRVQRELRDTQVEVATGVCSDAAELRGQLAAGRRALAAAASATDVRVLATGTPVLGSAQPEKAVDPRFGRVDELYGDIASDYEACGCHVHVGVPDKDTAVAVVNHVARWLPTLLALSVNSPFYNGQDRGYESWRIVQQSRFPGSGIAPWCADHSRWQQEVSRLVDCGVLVDEKQTFWFARPSPRWPTVEFRVADTAATVDDAVLQALLCRALVNTALAQLDRGVEALPVQTAAAAVWTASRYGMDGPAVDPVLGKQVSASVMVALLLDHVRDALVDAGELDEVHRLLRDRCTGATRQRLLAAAGLSAVVRQLSLGGNDDR</sequence>
<name>A0A7W9NM40_9PSEU</name>
<dbReference type="EC" id="6.3.2.2" evidence="5"/>